<dbReference type="OrthoDB" id="3886596at2"/>
<keyword evidence="2" id="KW-1185">Reference proteome</keyword>
<accession>A0A2A9DQM6</accession>
<reference evidence="1 2" key="1">
    <citation type="submission" date="2017-10" db="EMBL/GenBank/DDBJ databases">
        <title>Sequencing the genomes of 1000 actinobacteria strains.</title>
        <authorList>
            <person name="Klenk H.-P."/>
        </authorList>
    </citation>
    <scope>NUCLEOTIDE SEQUENCE [LARGE SCALE GENOMIC DNA]</scope>
    <source>
        <strain evidence="1 2">DSM 20688</strain>
    </source>
</reference>
<dbReference type="Proteomes" id="UP000221653">
    <property type="component" value="Unassembled WGS sequence"/>
</dbReference>
<comment type="caution">
    <text evidence="1">The sequence shown here is derived from an EMBL/GenBank/DDBJ whole genome shotgun (WGS) entry which is preliminary data.</text>
</comment>
<dbReference type="STRING" id="1724.GCA_001044175_01107"/>
<proteinExistence type="predicted"/>
<dbReference type="EMBL" id="PDJF01000001">
    <property type="protein sequence ID" value="PFG28475.1"/>
    <property type="molecule type" value="Genomic_DNA"/>
</dbReference>
<dbReference type="RefSeq" id="WP_098389137.1">
    <property type="nucleotide sequence ID" value="NZ_LS483464.1"/>
</dbReference>
<dbReference type="AlphaFoldDB" id="A0A2A9DQM6"/>
<evidence type="ECO:0000313" key="1">
    <source>
        <dbReference type="EMBL" id="PFG28475.1"/>
    </source>
</evidence>
<evidence type="ECO:0000313" key="2">
    <source>
        <dbReference type="Proteomes" id="UP000221653"/>
    </source>
</evidence>
<gene>
    <name evidence="1" type="ORF">ATK06_1586</name>
</gene>
<name>A0A2A9DQM6_9CORY</name>
<sequence>MSDSLLGWASTAELRLGELLNDQSYFPDAGLSPDVLDRYERFFGIFLSRQLAAGADLAELLAVTPSLTVTSLITHASRKAVPTAVAEEEGEADAFFAEYLAGLGIDPSADNQAEIRHLVEPLLDRTGLDVPDGTEDPVCELGYQACICAAEIPAFLELCDAFDTDGSTAPETIVDALTPDSDWAPTLPMLTAVAAFGRERLVQLTAGIQALRAFSVEDPSSWVDRVQQLGQLEPQLPAMLQAEVVAELRERPVGTEERETAVGVATRELRPRLILDTFRGRVCVRLPEQRVAQPIGAPEHEAEVLWRVSVEGTTRQFRTARPWGEETYAEALDVALEHQVRSASVMDVTNSITWDVPVVETEDPVLIFASNGQNVTDKASLHHSTLWVITPADATLFDVVRSENLPVIETLEIQGWDGWTARKIDASASASLQVVRPGQQPGPNDTVRSIDPRQRVRFIHPEPPVRGVRTHGRLEVHAASLIAEFPPTVSGRDEHWTLSISAYAGIGEPAEEIAEPEILEVPADGGAFVLFDPEAYEDPWVGEYLVRVKGPRNESFRHRYGLVEGMTVTTELEGQSTSVRIPREGGLSPATMRVYSGEKPFTAQPARVTVPSDQAHAQVVISTEAGDSLPLTYTPPALQFELPLVTYPPTWRVSRLYMGSRDLDPTGDIRVRAHNALGKPRVTLRNHHGSPVRTIALKPEDPITFSCPTAEIAKSAAILPQGRLDLEWDDVESRNRVSVALALISSTPHATEAIIDGGDVTFPDLAPDRELAAWVWPATAPWAAARTLPRITERTELPEDLVNAGDLTIQLHSADPFSTLRSPQEPAASAVTAHQDGYFKNQGASLTQLSAFLGGEAEAAPDSPEILPILWDHCGSTENQRAVAQAVFAENPTAALQALSTSLVPLELQPGRIISSGLIHQKFDAPAQGAELTSDWIRALVILSDIDAELTAAGEEGRTPDVKALLDDLRSVAGQRAVDTLLTGRDATLDTAVIDSSTVRIAHMDQAQQDQLMAMFFANADIVPGPILDDNARLIGVLDTFKKRVQLNSVVATEGLIAPAVSLLRALRSNNRGLYAAARVRFDKLDGVNTEDKANAWALTPVVSLVFALSARMNAHGMMGKSTTLENAAAGWSHIADIVPELVTADVVSAEAMVIAVRHSARG</sequence>
<organism evidence="1 2">
    <name type="scientific">Corynebacterium renale</name>
    <dbReference type="NCBI Taxonomy" id="1724"/>
    <lineage>
        <taxon>Bacteria</taxon>
        <taxon>Bacillati</taxon>
        <taxon>Actinomycetota</taxon>
        <taxon>Actinomycetes</taxon>
        <taxon>Mycobacteriales</taxon>
        <taxon>Corynebacteriaceae</taxon>
        <taxon>Corynebacterium</taxon>
    </lineage>
</organism>
<protein>
    <submittedName>
        <fullName evidence="1">Uncharacterized protein</fullName>
    </submittedName>
</protein>